<gene>
    <name evidence="2" type="ORF">CLV38_11429</name>
</gene>
<feature type="transmembrane region" description="Helical" evidence="1">
    <location>
        <begin position="20"/>
        <end position="43"/>
    </location>
</feature>
<feature type="transmembrane region" description="Helical" evidence="1">
    <location>
        <begin position="221"/>
        <end position="244"/>
    </location>
</feature>
<dbReference type="EMBL" id="PVTO01000014">
    <property type="protein sequence ID" value="PRY82233.1"/>
    <property type="molecule type" value="Genomic_DNA"/>
</dbReference>
<dbReference type="RefSeq" id="WP_106193879.1">
    <property type="nucleotide sequence ID" value="NZ_PVTO01000014.1"/>
</dbReference>
<keyword evidence="3" id="KW-1185">Reference proteome</keyword>
<comment type="caution">
    <text evidence="2">The sequence shown here is derived from an EMBL/GenBank/DDBJ whole genome shotgun (WGS) entry which is preliminary data.</text>
</comment>
<proteinExistence type="predicted"/>
<accession>A0A2T0W6F7</accession>
<sequence length="296" mass="33899">MTIAMLRGHASTEMKGNRLILMVGYVLSLVTWTLTAQIFITIFGFDRAFSIIDLFVEGWNNFSWTHLLLPVLLIILFLLGDMLHMSYRWFGLDLLMGKELDVKRVFQGFQKENGKKLFSLIALRGVIVLGWTLLFVLPGIWKAYLYSQAANCLKDDPTLSSMDALKKSEELMKGNSYKYAILQGVFAPWYVVPIGLFAFFVWSNRSELQVGLEMGQEGAELIFGVVLAFLLIIGLVLLLFSLYIEPYKMVSKQAFYQFIAHPAVEDPYDDFEKELMDRQGMKGKRNQGKTNQRKKL</sequence>
<evidence type="ECO:0000313" key="2">
    <source>
        <dbReference type="EMBL" id="PRY82233.1"/>
    </source>
</evidence>
<dbReference type="PANTHER" id="PTHR40076">
    <property type="entry name" value="MEMBRANE PROTEIN-RELATED"/>
    <property type="match status" value="1"/>
</dbReference>
<feature type="transmembrane region" description="Helical" evidence="1">
    <location>
        <begin position="180"/>
        <end position="201"/>
    </location>
</feature>
<dbReference type="Pfam" id="PF06161">
    <property type="entry name" value="DUF975"/>
    <property type="match status" value="1"/>
</dbReference>
<name>A0A2T0W6F7_9LACT</name>
<protein>
    <submittedName>
        <fullName evidence="2">Uncharacterized protein DUF975</fullName>
    </submittedName>
</protein>
<dbReference type="InterPro" id="IPR010380">
    <property type="entry name" value="DUF975"/>
</dbReference>
<dbReference type="AlphaFoldDB" id="A0A2T0W6F7"/>
<organism evidence="2 3">
    <name type="scientific">Alkalibacterium olivapovliticus</name>
    <dbReference type="NCBI Taxonomy" id="99907"/>
    <lineage>
        <taxon>Bacteria</taxon>
        <taxon>Bacillati</taxon>
        <taxon>Bacillota</taxon>
        <taxon>Bacilli</taxon>
        <taxon>Lactobacillales</taxon>
        <taxon>Carnobacteriaceae</taxon>
        <taxon>Alkalibacterium</taxon>
    </lineage>
</organism>
<evidence type="ECO:0000313" key="3">
    <source>
        <dbReference type="Proteomes" id="UP000238205"/>
    </source>
</evidence>
<dbReference type="Proteomes" id="UP000238205">
    <property type="component" value="Unassembled WGS sequence"/>
</dbReference>
<dbReference type="PANTHER" id="PTHR40076:SF1">
    <property type="entry name" value="MEMBRANE PROTEIN"/>
    <property type="match status" value="1"/>
</dbReference>
<keyword evidence="1" id="KW-0812">Transmembrane</keyword>
<evidence type="ECO:0000256" key="1">
    <source>
        <dbReference type="SAM" id="Phobius"/>
    </source>
</evidence>
<feature type="transmembrane region" description="Helical" evidence="1">
    <location>
        <begin position="117"/>
        <end position="141"/>
    </location>
</feature>
<reference evidence="2 3" key="1">
    <citation type="submission" date="2018-03" db="EMBL/GenBank/DDBJ databases">
        <title>Genomic Encyclopedia of Archaeal and Bacterial Type Strains, Phase II (KMG-II): from individual species to whole genera.</title>
        <authorList>
            <person name="Goeker M."/>
        </authorList>
    </citation>
    <scope>NUCLEOTIDE SEQUENCE [LARGE SCALE GENOMIC DNA]</scope>
    <source>
        <strain evidence="2 3">DSM 13175</strain>
    </source>
</reference>
<feature type="transmembrane region" description="Helical" evidence="1">
    <location>
        <begin position="63"/>
        <end position="80"/>
    </location>
</feature>
<keyword evidence="1" id="KW-0472">Membrane</keyword>
<dbReference type="OrthoDB" id="9784844at2"/>
<keyword evidence="1" id="KW-1133">Transmembrane helix</keyword>